<evidence type="ECO:0000313" key="9">
    <source>
        <dbReference type="Proteomes" id="UP000031672"/>
    </source>
</evidence>
<accession>A0A0C2NP23</accession>
<dbReference type="AlphaFoldDB" id="A0A0C2NP23"/>
<dbReference type="STRING" id="1461322.OJ16_00650"/>
<feature type="transmembrane region" description="Helical" evidence="6">
    <location>
        <begin position="355"/>
        <end position="372"/>
    </location>
</feature>
<dbReference type="OrthoDB" id="9803577at2"/>
<evidence type="ECO:0000256" key="1">
    <source>
        <dbReference type="ARBA" id="ARBA00004651"/>
    </source>
</evidence>
<feature type="transmembrane region" description="Helical" evidence="6">
    <location>
        <begin position="183"/>
        <end position="208"/>
    </location>
</feature>
<dbReference type="GO" id="GO:0005886">
    <property type="term" value="C:plasma membrane"/>
    <property type="evidence" value="ECO:0007669"/>
    <property type="project" value="UniProtKB-SubCell"/>
</dbReference>
<evidence type="ECO:0000256" key="5">
    <source>
        <dbReference type="ARBA" id="ARBA00023136"/>
    </source>
</evidence>
<dbReference type="InterPro" id="IPR013525">
    <property type="entry name" value="ABC2_TM"/>
</dbReference>
<feature type="transmembrane region" description="Helical" evidence="6">
    <location>
        <begin position="265"/>
        <end position="287"/>
    </location>
</feature>
<evidence type="ECO:0000313" key="8">
    <source>
        <dbReference type="EMBL" id="KII81748.1"/>
    </source>
</evidence>
<proteinExistence type="predicted"/>
<keyword evidence="2" id="KW-1003">Cell membrane</keyword>
<dbReference type="Pfam" id="PF12698">
    <property type="entry name" value="ABC2_membrane_3"/>
    <property type="match status" value="1"/>
</dbReference>
<feature type="transmembrane region" description="Helical" evidence="6">
    <location>
        <begin position="19"/>
        <end position="39"/>
    </location>
</feature>
<dbReference type="PANTHER" id="PTHR30294">
    <property type="entry name" value="MEMBRANE COMPONENT OF ABC TRANSPORTER YHHJ-RELATED"/>
    <property type="match status" value="1"/>
</dbReference>
<dbReference type="PANTHER" id="PTHR30294:SF47">
    <property type="entry name" value="INNER MEMBRANE TRANSPORT PERMEASE YHHJ"/>
    <property type="match status" value="1"/>
</dbReference>
<keyword evidence="9" id="KW-1185">Reference proteome</keyword>
<dbReference type="InterPro" id="IPR051449">
    <property type="entry name" value="ABC-2_transporter_component"/>
</dbReference>
<keyword evidence="5 6" id="KW-0472">Membrane</keyword>
<dbReference type="EMBL" id="JTKH01000003">
    <property type="protein sequence ID" value="KII81748.1"/>
    <property type="molecule type" value="Genomic_DNA"/>
</dbReference>
<reference evidence="8 9" key="1">
    <citation type="submission" date="2014-11" db="EMBL/GenBank/DDBJ databases">
        <title>Draft Genome Sequence of Vibrio piscirenalis strains CECT 8603T and CECT 8604, two marine Gammaproteobacterium isolated from cultured gilthead sea bream (Sparus aurata).</title>
        <authorList>
            <person name="Arahal D.R."/>
            <person name="Rodrigo-Torres L."/>
            <person name="Lucena T."/>
            <person name="Pujalte M.J."/>
        </authorList>
    </citation>
    <scope>NUCLEOTIDE SEQUENCE [LARGE SCALE GENOMIC DNA]</scope>
    <source>
        <strain evidence="8 9">DCR 1-4-2</strain>
    </source>
</reference>
<evidence type="ECO:0000256" key="3">
    <source>
        <dbReference type="ARBA" id="ARBA00022692"/>
    </source>
</evidence>
<dbReference type="Gene3D" id="3.40.1710.10">
    <property type="entry name" value="abc type-2 transporter like domain"/>
    <property type="match status" value="1"/>
</dbReference>
<evidence type="ECO:0000256" key="2">
    <source>
        <dbReference type="ARBA" id="ARBA00022475"/>
    </source>
</evidence>
<organism evidence="8 9">
    <name type="scientific">Vibrio renipiscarius</name>
    <dbReference type="NCBI Taxonomy" id="1461322"/>
    <lineage>
        <taxon>Bacteria</taxon>
        <taxon>Pseudomonadati</taxon>
        <taxon>Pseudomonadota</taxon>
        <taxon>Gammaproteobacteria</taxon>
        <taxon>Vibrionales</taxon>
        <taxon>Vibrionaceae</taxon>
        <taxon>Vibrio</taxon>
    </lineage>
</organism>
<keyword evidence="3 6" id="KW-0812">Transmembrane</keyword>
<gene>
    <name evidence="8" type="ORF">OJ16_00650</name>
</gene>
<dbReference type="GO" id="GO:0140359">
    <property type="term" value="F:ABC-type transporter activity"/>
    <property type="evidence" value="ECO:0007669"/>
    <property type="project" value="InterPro"/>
</dbReference>
<sequence>MTTDSHSISQWQIVRRDGWLLSCLTWLPIALALSIWAVFSHGIARDLPIAVVDLSHSEMSQTLTRYYDATSSMAVTQQLQSVEQAKQALVQGEIYAYAVIPSHFDRDVYKGLMPRVSVFYNSQTILIGKLMNSAFLQAQGTFNAQVTTMQNLAQGNQTITSAMASAVPIRTQITPLFNKNSNYAQFLVSAVVPALWQIVVVVSTILILTANHRMRGLQPWLSDHPAKQILSTLAPYLPVFVLQGFAFLCWFYIGLKWPMNGSLVLLVVGQLVTAIACMIMGSFFFFMTLDPARAMSFAGAFTAPSFAFMGITFPVTDMNSLAQFWRSLLPISHYIELQVNQVSYGEPWPVAIHELLPMLGYALPLMLTLVLVKKHLKQEQTV</sequence>
<evidence type="ECO:0000256" key="6">
    <source>
        <dbReference type="SAM" id="Phobius"/>
    </source>
</evidence>
<dbReference type="RefSeq" id="WP_040986379.1">
    <property type="nucleotide sequence ID" value="NZ_JTKH01000003.1"/>
</dbReference>
<evidence type="ECO:0000256" key="4">
    <source>
        <dbReference type="ARBA" id="ARBA00022989"/>
    </source>
</evidence>
<comment type="subcellular location">
    <subcellularLocation>
        <location evidence="1">Cell membrane</location>
        <topology evidence="1">Multi-pass membrane protein</topology>
    </subcellularLocation>
</comment>
<feature type="transmembrane region" description="Helical" evidence="6">
    <location>
        <begin position="294"/>
        <end position="315"/>
    </location>
</feature>
<protein>
    <submittedName>
        <fullName evidence="8">Multidrug ABC transporter permease</fullName>
    </submittedName>
</protein>
<keyword evidence="4 6" id="KW-1133">Transmembrane helix</keyword>
<evidence type="ECO:0000259" key="7">
    <source>
        <dbReference type="Pfam" id="PF12698"/>
    </source>
</evidence>
<dbReference type="Proteomes" id="UP000031672">
    <property type="component" value="Unassembled WGS sequence"/>
</dbReference>
<name>A0A0C2NP23_9VIBR</name>
<comment type="caution">
    <text evidence="8">The sequence shown here is derived from an EMBL/GenBank/DDBJ whole genome shotgun (WGS) entry which is preliminary data.</text>
</comment>
<feature type="transmembrane region" description="Helical" evidence="6">
    <location>
        <begin position="229"/>
        <end position="253"/>
    </location>
</feature>
<accession>A0A0C2KHC9</accession>
<feature type="domain" description="ABC-2 type transporter transmembrane" evidence="7">
    <location>
        <begin position="19"/>
        <end position="363"/>
    </location>
</feature>